<accession>A0ACC0AFQ4</accession>
<dbReference type="Proteomes" id="UP001060085">
    <property type="component" value="Linkage Group LG06"/>
</dbReference>
<gene>
    <name evidence="1" type="ORF">M9H77_28242</name>
</gene>
<protein>
    <submittedName>
        <fullName evidence="1">Uncharacterized protein</fullName>
    </submittedName>
</protein>
<proteinExistence type="predicted"/>
<dbReference type="EMBL" id="CM044706">
    <property type="protein sequence ID" value="KAI5659449.1"/>
    <property type="molecule type" value="Genomic_DNA"/>
</dbReference>
<keyword evidence="2" id="KW-1185">Reference proteome</keyword>
<evidence type="ECO:0000313" key="1">
    <source>
        <dbReference type="EMBL" id="KAI5659449.1"/>
    </source>
</evidence>
<sequence>MNQPLDEKSCLDEPQDHEFSSSLLRQVYYVKILLGNFHYRQSPERRLKIKMAQVSGSPSQNGDVQMLPLLYPAFYPGVLRQDEEQNHGRGLYAVPPSLFMGPAAAYPPNTLIPFTYSLPTASATRGTDENQGQLDQQQQQQQQQPQQLQPPAQRQVGRRFPVAFQLDLFLILKLVAVIFLFNQDGSRQRLVLLVFFASLVYLYQTGALAPLIRWLSQGMQRAAAPPQPPRAAARAENINAPGRAGEENAPVAEEQPRGENEPVDGNRAAENEPVAEHGEAAEGGQRWWGIVKEIQMIVFGFITSLLPGFHNID</sequence>
<name>A0ACC0AFQ4_CATRO</name>
<organism evidence="1 2">
    <name type="scientific">Catharanthus roseus</name>
    <name type="common">Madagascar periwinkle</name>
    <name type="synonym">Vinca rosea</name>
    <dbReference type="NCBI Taxonomy" id="4058"/>
    <lineage>
        <taxon>Eukaryota</taxon>
        <taxon>Viridiplantae</taxon>
        <taxon>Streptophyta</taxon>
        <taxon>Embryophyta</taxon>
        <taxon>Tracheophyta</taxon>
        <taxon>Spermatophyta</taxon>
        <taxon>Magnoliopsida</taxon>
        <taxon>eudicotyledons</taxon>
        <taxon>Gunneridae</taxon>
        <taxon>Pentapetalae</taxon>
        <taxon>asterids</taxon>
        <taxon>lamiids</taxon>
        <taxon>Gentianales</taxon>
        <taxon>Apocynaceae</taxon>
        <taxon>Rauvolfioideae</taxon>
        <taxon>Vinceae</taxon>
        <taxon>Catharanthinae</taxon>
        <taxon>Catharanthus</taxon>
    </lineage>
</organism>
<evidence type="ECO:0000313" key="2">
    <source>
        <dbReference type="Proteomes" id="UP001060085"/>
    </source>
</evidence>
<comment type="caution">
    <text evidence="1">The sequence shown here is derived from an EMBL/GenBank/DDBJ whole genome shotgun (WGS) entry which is preliminary data.</text>
</comment>
<reference evidence="2" key="1">
    <citation type="journal article" date="2023" name="Nat. Plants">
        <title>Single-cell RNA sequencing provides a high-resolution roadmap for understanding the multicellular compartmentation of specialized metabolism.</title>
        <authorList>
            <person name="Sun S."/>
            <person name="Shen X."/>
            <person name="Li Y."/>
            <person name="Li Y."/>
            <person name="Wang S."/>
            <person name="Li R."/>
            <person name="Zhang H."/>
            <person name="Shen G."/>
            <person name="Guo B."/>
            <person name="Wei J."/>
            <person name="Xu J."/>
            <person name="St-Pierre B."/>
            <person name="Chen S."/>
            <person name="Sun C."/>
        </authorList>
    </citation>
    <scope>NUCLEOTIDE SEQUENCE [LARGE SCALE GENOMIC DNA]</scope>
</reference>